<dbReference type="Pfam" id="PF11563">
    <property type="entry name" value="Protoglobin"/>
    <property type="match status" value="1"/>
</dbReference>
<reference evidence="2" key="1">
    <citation type="submission" date="2020-02" db="EMBL/GenBank/DDBJ databases">
        <authorList>
            <person name="Meier V. D."/>
        </authorList>
    </citation>
    <scope>NUCLEOTIDE SEQUENCE</scope>
    <source>
        <strain evidence="2">AVDCRST_MAG28</strain>
    </source>
</reference>
<dbReference type="Gene3D" id="1.10.490.10">
    <property type="entry name" value="Globins"/>
    <property type="match status" value="1"/>
</dbReference>
<dbReference type="GO" id="GO:0019825">
    <property type="term" value="F:oxygen binding"/>
    <property type="evidence" value="ECO:0007669"/>
    <property type="project" value="InterPro"/>
</dbReference>
<dbReference type="InterPro" id="IPR009050">
    <property type="entry name" value="Globin-like_sf"/>
</dbReference>
<dbReference type="InterPro" id="IPR012292">
    <property type="entry name" value="Globin/Proto"/>
</dbReference>
<evidence type="ECO:0000313" key="2">
    <source>
        <dbReference type="EMBL" id="CAA9454644.1"/>
    </source>
</evidence>
<feature type="domain" description="Globin-sensor" evidence="1">
    <location>
        <begin position="16"/>
        <end position="152"/>
    </location>
</feature>
<dbReference type="EMBL" id="CADCVE010000046">
    <property type="protein sequence ID" value="CAA9454644.1"/>
    <property type="molecule type" value="Genomic_DNA"/>
</dbReference>
<protein>
    <recommendedName>
        <fullName evidence="1">Globin-sensor domain-containing protein</fullName>
    </recommendedName>
</protein>
<evidence type="ECO:0000259" key="1">
    <source>
        <dbReference type="Pfam" id="PF11563"/>
    </source>
</evidence>
<dbReference type="InterPro" id="IPR044398">
    <property type="entry name" value="Globin-sensor_dom"/>
</dbReference>
<name>A0A6J4QYK1_9ACTN</name>
<sequence length="156" mass="17600">MQAERAGEMRGFEISGFGSADPEHIQRSAEYLGPLVPAVLDALYDHLFSLPETRGFFETQDIQHRKQSLVSWLTRTIEGPQNEQYWDYLVRVGKVHRDYGVPSYQIVHLIGWVQGTITSALLASDRSEKEAEAGAWMKLLTAHLDPMLLPYQAPAS</sequence>
<gene>
    <name evidence="2" type="ORF">AVDCRST_MAG28-2246</name>
</gene>
<proteinExistence type="predicted"/>
<dbReference type="GO" id="GO:0020037">
    <property type="term" value="F:heme binding"/>
    <property type="evidence" value="ECO:0007669"/>
    <property type="project" value="InterPro"/>
</dbReference>
<dbReference type="AlphaFoldDB" id="A0A6J4QYK1"/>
<organism evidence="2">
    <name type="scientific">uncultured Rubrobacteraceae bacterium</name>
    <dbReference type="NCBI Taxonomy" id="349277"/>
    <lineage>
        <taxon>Bacteria</taxon>
        <taxon>Bacillati</taxon>
        <taxon>Actinomycetota</taxon>
        <taxon>Rubrobacteria</taxon>
        <taxon>Rubrobacterales</taxon>
        <taxon>Rubrobacteraceae</taxon>
        <taxon>environmental samples</taxon>
    </lineage>
</organism>
<dbReference type="SUPFAM" id="SSF46458">
    <property type="entry name" value="Globin-like"/>
    <property type="match status" value="1"/>
</dbReference>
<accession>A0A6J4QYK1</accession>